<dbReference type="InterPro" id="IPR000524">
    <property type="entry name" value="Tscrpt_reg_HTH_GntR"/>
</dbReference>
<evidence type="ECO:0000256" key="4">
    <source>
        <dbReference type="SAM" id="MobiDB-lite"/>
    </source>
</evidence>
<dbReference type="Gene3D" id="1.20.120.530">
    <property type="entry name" value="GntR ligand-binding domain-like"/>
    <property type="match status" value="1"/>
</dbReference>
<evidence type="ECO:0000313" key="6">
    <source>
        <dbReference type="EMBL" id="MDP9898060.1"/>
    </source>
</evidence>
<feature type="region of interest" description="Disordered" evidence="4">
    <location>
        <begin position="1"/>
        <end position="31"/>
    </location>
</feature>
<evidence type="ECO:0000259" key="5">
    <source>
        <dbReference type="PROSITE" id="PS50949"/>
    </source>
</evidence>
<gene>
    <name evidence="6" type="ORF">J2W36_000293</name>
</gene>
<dbReference type="Gene3D" id="1.10.10.10">
    <property type="entry name" value="Winged helix-like DNA-binding domain superfamily/Winged helix DNA-binding domain"/>
    <property type="match status" value="1"/>
</dbReference>
<dbReference type="InterPro" id="IPR008920">
    <property type="entry name" value="TF_FadR/GntR_C"/>
</dbReference>
<dbReference type="EMBL" id="JAUSRO010000001">
    <property type="protein sequence ID" value="MDP9898060.1"/>
    <property type="molecule type" value="Genomic_DNA"/>
</dbReference>
<dbReference type="InterPro" id="IPR036390">
    <property type="entry name" value="WH_DNA-bd_sf"/>
</dbReference>
<keyword evidence="7" id="KW-1185">Reference proteome</keyword>
<dbReference type="RefSeq" id="WP_307687882.1">
    <property type="nucleotide sequence ID" value="NZ_JAUSRO010000001.1"/>
</dbReference>
<dbReference type="PANTHER" id="PTHR43537:SF45">
    <property type="entry name" value="GNTR FAMILY REGULATORY PROTEIN"/>
    <property type="match status" value="1"/>
</dbReference>
<name>A0ABT9S142_9BURK</name>
<evidence type="ECO:0000256" key="3">
    <source>
        <dbReference type="ARBA" id="ARBA00023163"/>
    </source>
</evidence>
<dbReference type="InterPro" id="IPR036388">
    <property type="entry name" value="WH-like_DNA-bd_sf"/>
</dbReference>
<feature type="domain" description="HTH gntR-type" evidence="5">
    <location>
        <begin position="33"/>
        <end position="100"/>
    </location>
</feature>
<evidence type="ECO:0000256" key="1">
    <source>
        <dbReference type="ARBA" id="ARBA00023015"/>
    </source>
</evidence>
<dbReference type="SUPFAM" id="SSF48008">
    <property type="entry name" value="GntR ligand-binding domain-like"/>
    <property type="match status" value="1"/>
</dbReference>
<keyword evidence="3" id="KW-0804">Transcription</keyword>
<dbReference type="Pfam" id="PF07729">
    <property type="entry name" value="FCD"/>
    <property type="match status" value="1"/>
</dbReference>
<evidence type="ECO:0000256" key="2">
    <source>
        <dbReference type="ARBA" id="ARBA00023125"/>
    </source>
</evidence>
<evidence type="ECO:0000313" key="7">
    <source>
        <dbReference type="Proteomes" id="UP001226867"/>
    </source>
</evidence>
<dbReference type="SUPFAM" id="SSF46785">
    <property type="entry name" value="Winged helix' DNA-binding domain"/>
    <property type="match status" value="1"/>
</dbReference>
<dbReference type="PROSITE" id="PS50949">
    <property type="entry name" value="HTH_GNTR"/>
    <property type="match status" value="1"/>
</dbReference>
<dbReference type="GO" id="GO:0003677">
    <property type="term" value="F:DNA binding"/>
    <property type="evidence" value="ECO:0007669"/>
    <property type="project" value="UniProtKB-KW"/>
</dbReference>
<reference evidence="6 7" key="1">
    <citation type="submission" date="2023-07" db="EMBL/GenBank/DDBJ databases">
        <title>Sorghum-associated microbial communities from plants grown in Nebraska, USA.</title>
        <authorList>
            <person name="Schachtman D."/>
        </authorList>
    </citation>
    <scope>NUCLEOTIDE SEQUENCE [LARGE SCALE GENOMIC DNA]</scope>
    <source>
        <strain evidence="6 7">DS1607</strain>
    </source>
</reference>
<proteinExistence type="predicted"/>
<dbReference type="SMART" id="SM00345">
    <property type="entry name" value="HTH_GNTR"/>
    <property type="match status" value="1"/>
</dbReference>
<organism evidence="6 7">
    <name type="scientific">Variovorax ginsengisoli</name>
    <dbReference type="NCBI Taxonomy" id="363844"/>
    <lineage>
        <taxon>Bacteria</taxon>
        <taxon>Pseudomonadati</taxon>
        <taxon>Pseudomonadota</taxon>
        <taxon>Betaproteobacteria</taxon>
        <taxon>Burkholderiales</taxon>
        <taxon>Comamonadaceae</taxon>
        <taxon>Variovorax</taxon>
    </lineage>
</organism>
<dbReference type="Pfam" id="PF00392">
    <property type="entry name" value="GntR"/>
    <property type="match status" value="1"/>
</dbReference>
<comment type="caution">
    <text evidence="6">The sequence shown here is derived from an EMBL/GenBank/DDBJ whole genome shotgun (WGS) entry which is preliminary data.</text>
</comment>
<keyword evidence="1" id="KW-0805">Transcription regulation</keyword>
<sequence>MPPTAPQRSRPVGVCATKTQAPTDGPSVGRNPRNLYAQAHEAIEERLVTCQLQPGRYLAMQELQELVQLGRTPVHQAVTRLAGDTLLRVHPRRGLQVAPIDLARERILLRLRRDMERFVIRLAAEKSSSSHRNQMLHLKRHLRENQAEMTIDAFNVIDRRLDRLFLAAAGEPFVENTLRPLHTIFRRTGWLYHSKVSPGDGLSKTIDVHLALLDAVANCHAEQAIEASDALIGFVDGMFDVLERDIDPVLLDCSMSDFDNL</sequence>
<dbReference type="PANTHER" id="PTHR43537">
    <property type="entry name" value="TRANSCRIPTIONAL REGULATOR, GNTR FAMILY"/>
    <property type="match status" value="1"/>
</dbReference>
<dbReference type="InterPro" id="IPR011711">
    <property type="entry name" value="GntR_C"/>
</dbReference>
<dbReference type="Proteomes" id="UP001226867">
    <property type="component" value="Unassembled WGS sequence"/>
</dbReference>
<accession>A0ABT9S142</accession>
<keyword evidence="2 6" id="KW-0238">DNA-binding</keyword>
<protein>
    <submittedName>
        <fullName evidence="6">DNA-binding GntR family transcriptional regulator</fullName>
    </submittedName>
</protein>